<evidence type="ECO:0000256" key="1">
    <source>
        <dbReference type="ARBA" id="ARBA00023284"/>
    </source>
</evidence>
<sequence>MKRLAALLFAAPLALSLAAQGPTRWEHDYQSALKRAKAEKKLIFMDLWAEWCGPCQLLQKNVFPSPEGQAALAKVVPFSSLVQKRDGTPLPEGTKLSETFQLNAFPTLVILDQNGKEVRRNVGAFRSGAEFAAWLETATR</sequence>
<protein>
    <recommendedName>
        <fullName evidence="3">Thioredoxin domain-containing protein</fullName>
    </recommendedName>
</protein>
<dbReference type="Gene3D" id="3.40.30.10">
    <property type="entry name" value="Glutaredoxin"/>
    <property type="match status" value="1"/>
</dbReference>
<evidence type="ECO:0000313" key="4">
    <source>
        <dbReference type="EMBL" id="GLH74034.1"/>
    </source>
</evidence>
<dbReference type="RefSeq" id="WP_285575870.1">
    <property type="nucleotide sequence ID" value="NZ_BSDE01000005.1"/>
</dbReference>
<feature type="domain" description="Thioredoxin" evidence="3">
    <location>
        <begin position="4"/>
        <end position="140"/>
    </location>
</feature>
<keyword evidence="5" id="KW-1185">Reference proteome</keyword>
<name>A0ABQ5QGP2_9BACT</name>
<dbReference type="SUPFAM" id="SSF52833">
    <property type="entry name" value="Thioredoxin-like"/>
    <property type="match status" value="1"/>
</dbReference>
<feature type="signal peptide" evidence="2">
    <location>
        <begin position="1"/>
        <end position="19"/>
    </location>
</feature>
<organism evidence="4 5">
    <name type="scientific">Geothrix limicola</name>
    <dbReference type="NCBI Taxonomy" id="2927978"/>
    <lineage>
        <taxon>Bacteria</taxon>
        <taxon>Pseudomonadati</taxon>
        <taxon>Acidobacteriota</taxon>
        <taxon>Holophagae</taxon>
        <taxon>Holophagales</taxon>
        <taxon>Holophagaceae</taxon>
        <taxon>Geothrix</taxon>
    </lineage>
</organism>
<keyword evidence="1" id="KW-0676">Redox-active center</keyword>
<keyword evidence="2" id="KW-0732">Signal</keyword>
<dbReference type="InterPro" id="IPR013766">
    <property type="entry name" value="Thioredoxin_domain"/>
</dbReference>
<dbReference type="Proteomes" id="UP001165069">
    <property type="component" value="Unassembled WGS sequence"/>
</dbReference>
<dbReference type="Pfam" id="PF13098">
    <property type="entry name" value="Thioredoxin_2"/>
    <property type="match status" value="1"/>
</dbReference>
<dbReference type="InterPro" id="IPR036249">
    <property type="entry name" value="Thioredoxin-like_sf"/>
</dbReference>
<dbReference type="InterPro" id="IPR017937">
    <property type="entry name" value="Thioredoxin_CS"/>
</dbReference>
<comment type="caution">
    <text evidence="4">The sequence shown here is derived from an EMBL/GenBank/DDBJ whole genome shotgun (WGS) entry which is preliminary data.</text>
</comment>
<dbReference type="PANTHER" id="PTHR32234">
    <property type="entry name" value="THIOL:DISULFIDE INTERCHANGE PROTEIN DSBD"/>
    <property type="match status" value="1"/>
</dbReference>
<evidence type="ECO:0000256" key="2">
    <source>
        <dbReference type="SAM" id="SignalP"/>
    </source>
</evidence>
<proteinExistence type="predicted"/>
<dbReference type="InterPro" id="IPR012336">
    <property type="entry name" value="Thioredoxin-like_fold"/>
</dbReference>
<evidence type="ECO:0000313" key="5">
    <source>
        <dbReference type="Proteomes" id="UP001165069"/>
    </source>
</evidence>
<evidence type="ECO:0000259" key="3">
    <source>
        <dbReference type="PROSITE" id="PS51352"/>
    </source>
</evidence>
<dbReference type="PROSITE" id="PS51352">
    <property type="entry name" value="THIOREDOXIN_2"/>
    <property type="match status" value="1"/>
</dbReference>
<accession>A0ABQ5QGP2</accession>
<reference evidence="4 5" key="1">
    <citation type="journal article" date="2023" name="Antonie Van Leeuwenhoek">
        <title>Mesoterricola silvestris gen. nov., sp. nov., Mesoterricola sediminis sp. nov., Geothrix oryzae sp. nov., Geothrix edaphica sp. nov., Geothrix rubra sp. nov., and Geothrix limicola sp. nov., six novel members of Acidobacteriota isolated from soils.</title>
        <authorList>
            <person name="Itoh H."/>
            <person name="Sugisawa Y."/>
            <person name="Mise K."/>
            <person name="Xu Z."/>
            <person name="Kuniyasu M."/>
            <person name="Ushijima N."/>
            <person name="Kawano K."/>
            <person name="Kobayashi E."/>
            <person name="Shiratori Y."/>
            <person name="Masuda Y."/>
            <person name="Senoo K."/>
        </authorList>
    </citation>
    <scope>NUCLEOTIDE SEQUENCE [LARGE SCALE GENOMIC DNA]</scope>
    <source>
        <strain evidence="4 5">Red804</strain>
    </source>
</reference>
<feature type="chain" id="PRO_5046968672" description="Thioredoxin domain-containing protein" evidence="2">
    <location>
        <begin position="20"/>
        <end position="140"/>
    </location>
</feature>
<gene>
    <name evidence="4" type="ORF">GETHLI_25360</name>
</gene>
<dbReference type="EMBL" id="BSDE01000005">
    <property type="protein sequence ID" value="GLH74034.1"/>
    <property type="molecule type" value="Genomic_DNA"/>
</dbReference>
<dbReference type="PANTHER" id="PTHR32234:SF0">
    <property type="entry name" value="THIOL:DISULFIDE INTERCHANGE PROTEIN DSBD"/>
    <property type="match status" value="1"/>
</dbReference>
<dbReference type="PROSITE" id="PS00194">
    <property type="entry name" value="THIOREDOXIN_1"/>
    <property type="match status" value="1"/>
</dbReference>